<keyword evidence="1" id="KW-0732">Signal</keyword>
<sequence length="100" mass="11195">MVSLLPACPIIVVMASILHLLNEFNVITTLKQDLSPKCSFYRLHCQQCEAPTEPTYQNGLARIFDAMLSCVFAFVVAKVTSRVYGLCNSKLERNLVERAT</sequence>
<dbReference type="EMBL" id="JAGPXC010000002">
    <property type="protein sequence ID" value="KAH6656584.1"/>
    <property type="molecule type" value="Genomic_DNA"/>
</dbReference>
<accession>A0A9P9A010</accession>
<dbReference type="GeneID" id="70124057"/>
<name>A0A9P9A010_9PEZI</name>
<proteinExistence type="predicted"/>
<reference evidence="2" key="1">
    <citation type="journal article" date="2021" name="Nat. Commun.">
        <title>Genetic determinants of endophytism in the Arabidopsis root mycobiome.</title>
        <authorList>
            <person name="Mesny F."/>
            <person name="Miyauchi S."/>
            <person name="Thiergart T."/>
            <person name="Pickel B."/>
            <person name="Atanasova L."/>
            <person name="Karlsson M."/>
            <person name="Huettel B."/>
            <person name="Barry K.W."/>
            <person name="Haridas S."/>
            <person name="Chen C."/>
            <person name="Bauer D."/>
            <person name="Andreopoulos W."/>
            <person name="Pangilinan J."/>
            <person name="LaButti K."/>
            <person name="Riley R."/>
            <person name="Lipzen A."/>
            <person name="Clum A."/>
            <person name="Drula E."/>
            <person name="Henrissat B."/>
            <person name="Kohler A."/>
            <person name="Grigoriev I.V."/>
            <person name="Martin F.M."/>
            <person name="Hacquard S."/>
        </authorList>
    </citation>
    <scope>NUCLEOTIDE SEQUENCE</scope>
    <source>
        <strain evidence="2">MPI-SDFR-AT-0073</strain>
    </source>
</reference>
<keyword evidence="3" id="KW-1185">Reference proteome</keyword>
<evidence type="ECO:0000256" key="1">
    <source>
        <dbReference type="SAM" id="SignalP"/>
    </source>
</evidence>
<gene>
    <name evidence="2" type="ORF">BKA67DRAFT_159830</name>
</gene>
<dbReference type="AlphaFoldDB" id="A0A9P9A010"/>
<dbReference type="Proteomes" id="UP000758603">
    <property type="component" value="Unassembled WGS sequence"/>
</dbReference>
<dbReference type="RefSeq" id="XP_045960818.1">
    <property type="nucleotide sequence ID" value="XM_046095164.1"/>
</dbReference>
<comment type="caution">
    <text evidence="2">The sequence shown here is derived from an EMBL/GenBank/DDBJ whole genome shotgun (WGS) entry which is preliminary data.</text>
</comment>
<feature type="chain" id="PRO_5040463327" evidence="1">
    <location>
        <begin position="16"/>
        <end position="100"/>
    </location>
</feature>
<evidence type="ECO:0000313" key="2">
    <source>
        <dbReference type="EMBL" id="KAH6656584.1"/>
    </source>
</evidence>
<feature type="signal peptide" evidence="1">
    <location>
        <begin position="1"/>
        <end position="15"/>
    </location>
</feature>
<protein>
    <submittedName>
        <fullName evidence="2">Uncharacterized protein</fullName>
    </submittedName>
</protein>
<evidence type="ECO:0000313" key="3">
    <source>
        <dbReference type="Proteomes" id="UP000758603"/>
    </source>
</evidence>
<organism evidence="2 3">
    <name type="scientific">Truncatella angustata</name>
    <dbReference type="NCBI Taxonomy" id="152316"/>
    <lineage>
        <taxon>Eukaryota</taxon>
        <taxon>Fungi</taxon>
        <taxon>Dikarya</taxon>
        <taxon>Ascomycota</taxon>
        <taxon>Pezizomycotina</taxon>
        <taxon>Sordariomycetes</taxon>
        <taxon>Xylariomycetidae</taxon>
        <taxon>Amphisphaeriales</taxon>
        <taxon>Sporocadaceae</taxon>
        <taxon>Truncatella</taxon>
    </lineage>
</organism>